<reference evidence="1 2" key="1">
    <citation type="submission" date="2016-11" db="EMBL/GenBank/DDBJ databases">
        <title>The macronuclear genome of Stentor coeruleus: a giant cell with tiny introns.</title>
        <authorList>
            <person name="Slabodnick M."/>
            <person name="Ruby J.G."/>
            <person name="Reiff S.B."/>
            <person name="Swart E.C."/>
            <person name="Gosai S."/>
            <person name="Prabakaran S."/>
            <person name="Witkowska E."/>
            <person name="Larue G.E."/>
            <person name="Fisher S."/>
            <person name="Freeman R.M."/>
            <person name="Gunawardena J."/>
            <person name="Chu W."/>
            <person name="Stover N.A."/>
            <person name="Gregory B.D."/>
            <person name="Nowacki M."/>
            <person name="Derisi J."/>
            <person name="Roy S.W."/>
            <person name="Marshall W.F."/>
            <person name="Sood P."/>
        </authorList>
    </citation>
    <scope>NUCLEOTIDE SEQUENCE [LARGE SCALE GENOMIC DNA]</scope>
    <source>
        <strain evidence="1">WM001</strain>
    </source>
</reference>
<dbReference type="EMBL" id="MPUH01000177">
    <property type="protein sequence ID" value="OMJ87437.1"/>
    <property type="molecule type" value="Genomic_DNA"/>
</dbReference>
<accession>A0A1R2CEI2</accession>
<organism evidence="1 2">
    <name type="scientific">Stentor coeruleus</name>
    <dbReference type="NCBI Taxonomy" id="5963"/>
    <lineage>
        <taxon>Eukaryota</taxon>
        <taxon>Sar</taxon>
        <taxon>Alveolata</taxon>
        <taxon>Ciliophora</taxon>
        <taxon>Postciliodesmatophora</taxon>
        <taxon>Heterotrichea</taxon>
        <taxon>Heterotrichida</taxon>
        <taxon>Stentoridae</taxon>
        <taxon>Stentor</taxon>
    </lineage>
</organism>
<proteinExistence type="predicted"/>
<dbReference type="Proteomes" id="UP000187209">
    <property type="component" value="Unassembled WGS sequence"/>
</dbReference>
<sequence length="280" mass="31657">MGHCYSHDSAYTIKFIFDLENFTKKYIIKTLPSQLPLSLVFKFLKKNLKTTETNSTIFLKAKGGIYTQDCENIIIGDLQLSPSDKIYVKTRKSDKIGKTLHLKIICCEEKDELKDFPISGTAESLIQAITASKTCCSASSCEIIANDIELSGSDHIFPTKKNILAIFGDNKHLTYKKYWKVKKGGLNLLALCLSPQCQYYKQNLILPKGFGKFNISEEQSEIYSCPYCSSQMQIKSSTLFANCTVTYETPTQNLICKKIGCYTEELRVPCMIEVSRCKEN</sequence>
<evidence type="ECO:0000313" key="2">
    <source>
        <dbReference type="Proteomes" id="UP000187209"/>
    </source>
</evidence>
<dbReference type="AlphaFoldDB" id="A0A1R2CEI2"/>
<comment type="caution">
    <text evidence="1">The sequence shown here is derived from an EMBL/GenBank/DDBJ whole genome shotgun (WGS) entry which is preliminary data.</text>
</comment>
<name>A0A1R2CEI2_9CILI</name>
<gene>
    <name evidence="1" type="ORF">SteCoe_10855</name>
</gene>
<protein>
    <submittedName>
        <fullName evidence="1">Uncharacterized protein</fullName>
    </submittedName>
</protein>
<keyword evidence="2" id="KW-1185">Reference proteome</keyword>
<evidence type="ECO:0000313" key="1">
    <source>
        <dbReference type="EMBL" id="OMJ87437.1"/>
    </source>
</evidence>
<dbReference type="OrthoDB" id="9994687at2759"/>